<gene>
    <name evidence="2" type="ORF">FP507_02185</name>
</gene>
<reference evidence="2 3" key="1">
    <citation type="submission" date="2019-07" db="EMBL/GenBank/DDBJ databases">
        <title>Draft genome Sequence of Chlorobium phaeovibrioides sp. strain PhvTcv-s14, from the Phylum Chlorobi.</title>
        <authorList>
            <person name="Babenko V."/>
            <person name="Boldyreva D."/>
            <person name="Kanygina A."/>
            <person name="Selezneva O."/>
            <person name="Akopiyan T."/>
            <person name="Lunina O."/>
        </authorList>
    </citation>
    <scope>NUCLEOTIDE SEQUENCE [LARGE SCALE GENOMIC DNA]</scope>
    <source>
        <strain evidence="2 3">GrTcv12</strain>
    </source>
</reference>
<dbReference type="EMBL" id="VMRG01000001">
    <property type="protein sequence ID" value="KAA6232043.1"/>
    <property type="molecule type" value="Genomic_DNA"/>
</dbReference>
<evidence type="ECO:0000313" key="3">
    <source>
        <dbReference type="Proteomes" id="UP000327458"/>
    </source>
</evidence>
<organism evidence="2 3">
    <name type="scientific">Chlorobium phaeovibrioides</name>
    <dbReference type="NCBI Taxonomy" id="1094"/>
    <lineage>
        <taxon>Bacteria</taxon>
        <taxon>Pseudomonadati</taxon>
        <taxon>Chlorobiota</taxon>
        <taxon>Chlorobiia</taxon>
        <taxon>Chlorobiales</taxon>
        <taxon>Chlorobiaceae</taxon>
        <taxon>Chlorobium/Pelodictyon group</taxon>
        <taxon>Chlorobium</taxon>
    </lineage>
</organism>
<dbReference type="RefSeq" id="WP_151419123.1">
    <property type="nucleotide sequence ID" value="NZ_VMRG01000001.1"/>
</dbReference>
<evidence type="ECO:0000256" key="1">
    <source>
        <dbReference type="SAM" id="MobiDB-lite"/>
    </source>
</evidence>
<feature type="region of interest" description="Disordered" evidence="1">
    <location>
        <begin position="45"/>
        <end position="78"/>
    </location>
</feature>
<sequence length="78" mass="8760">MNNIDDTHGKRPLPPTGLKIKTAPRKASEKALCYRKKRAIKTGIYSKPMYPSGNNEGASKHSSYCTTNPRNSVFHRNK</sequence>
<name>A0A5M8I9B5_CHLPH</name>
<protein>
    <submittedName>
        <fullName evidence="2">Uncharacterized protein</fullName>
    </submittedName>
</protein>
<accession>A0A5M8I9B5</accession>
<feature type="region of interest" description="Disordered" evidence="1">
    <location>
        <begin position="1"/>
        <end position="30"/>
    </location>
</feature>
<feature type="compositionally biased region" description="Polar residues" evidence="1">
    <location>
        <begin position="52"/>
        <end position="71"/>
    </location>
</feature>
<dbReference type="Proteomes" id="UP000327458">
    <property type="component" value="Unassembled WGS sequence"/>
</dbReference>
<dbReference type="AlphaFoldDB" id="A0A5M8I9B5"/>
<evidence type="ECO:0000313" key="2">
    <source>
        <dbReference type="EMBL" id="KAA6232043.1"/>
    </source>
</evidence>
<proteinExistence type="predicted"/>
<comment type="caution">
    <text evidence="2">The sequence shown here is derived from an EMBL/GenBank/DDBJ whole genome shotgun (WGS) entry which is preliminary data.</text>
</comment>